<dbReference type="InterPro" id="IPR015878">
    <property type="entry name" value="Ado_hCys_hydrolase_NAD-bd"/>
</dbReference>
<dbReference type="Proteomes" id="UP000664052">
    <property type="component" value="Unassembled WGS sequence"/>
</dbReference>
<dbReference type="InterPro" id="IPR006139">
    <property type="entry name" value="D-isomer_2_OHA_DH_cat_dom"/>
</dbReference>
<dbReference type="PANTHER" id="PTHR43026:SF1">
    <property type="entry name" value="2-HYDROXYACID DEHYDROGENASE HOMOLOG 1-RELATED"/>
    <property type="match status" value="1"/>
</dbReference>
<dbReference type="Pfam" id="PF00389">
    <property type="entry name" value="2-Hacid_dh"/>
    <property type="match status" value="1"/>
</dbReference>
<protein>
    <submittedName>
        <fullName evidence="6">2-hydroxyacid dehydrogenase</fullName>
    </submittedName>
</protein>
<dbReference type="PANTHER" id="PTHR43026">
    <property type="entry name" value="2-HYDROXYACID DEHYDROGENASE HOMOLOG 1-RELATED"/>
    <property type="match status" value="1"/>
</dbReference>
<dbReference type="SUPFAM" id="SSF51735">
    <property type="entry name" value="NAD(P)-binding Rossmann-fold domains"/>
    <property type="match status" value="1"/>
</dbReference>
<comment type="caution">
    <text evidence="6">The sequence shown here is derived from an EMBL/GenBank/DDBJ whole genome shotgun (WGS) entry which is preliminary data.</text>
</comment>
<dbReference type="RefSeq" id="WP_207051261.1">
    <property type="nucleotide sequence ID" value="NZ_JAFIMU010000007.1"/>
</dbReference>
<dbReference type="Gene3D" id="3.40.50.720">
    <property type="entry name" value="NAD(P)-binding Rossmann-like Domain"/>
    <property type="match status" value="2"/>
</dbReference>
<dbReference type="InterPro" id="IPR029753">
    <property type="entry name" value="D-isomer_DH_CS"/>
</dbReference>
<keyword evidence="3" id="KW-0520">NAD</keyword>
<reference evidence="6 7" key="1">
    <citation type="submission" date="2021-02" db="EMBL/GenBank/DDBJ databases">
        <title>De Novo genome assembly of isolated myxobacteria.</title>
        <authorList>
            <person name="Stevens D.C."/>
        </authorList>
    </citation>
    <scope>NUCLEOTIDE SEQUENCE [LARGE SCALE GENOMIC DNA]</scope>
    <source>
        <strain evidence="6 7">ATCC 29039</strain>
    </source>
</reference>
<dbReference type="InterPro" id="IPR036291">
    <property type="entry name" value="NAD(P)-bd_dom_sf"/>
</dbReference>
<gene>
    <name evidence="6" type="ORF">JYK02_13075</name>
</gene>
<dbReference type="EMBL" id="JAFIMU010000007">
    <property type="protein sequence ID" value="MBN8228436.1"/>
    <property type="molecule type" value="Genomic_DNA"/>
</dbReference>
<dbReference type="PROSITE" id="PS00671">
    <property type="entry name" value="D_2_HYDROXYACID_DH_3"/>
    <property type="match status" value="1"/>
</dbReference>
<accession>A0ABS3DBQ2</accession>
<evidence type="ECO:0000313" key="6">
    <source>
        <dbReference type="EMBL" id="MBN8228436.1"/>
    </source>
</evidence>
<organism evidence="6 7">
    <name type="scientific">Corallococcus macrosporus</name>
    <dbReference type="NCBI Taxonomy" id="35"/>
    <lineage>
        <taxon>Bacteria</taxon>
        <taxon>Pseudomonadati</taxon>
        <taxon>Myxococcota</taxon>
        <taxon>Myxococcia</taxon>
        <taxon>Myxococcales</taxon>
        <taxon>Cystobacterineae</taxon>
        <taxon>Myxococcaceae</taxon>
        <taxon>Corallococcus</taxon>
    </lineage>
</organism>
<dbReference type="InterPro" id="IPR058205">
    <property type="entry name" value="D-LDH-like"/>
</dbReference>
<dbReference type="SMART" id="SM00997">
    <property type="entry name" value="AdoHcyase_NAD"/>
    <property type="match status" value="1"/>
</dbReference>
<evidence type="ECO:0000256" key="1">
    <source>
        <dbReference type="ARBA" id="ARBA00005854"/>
    </source>
</evidence>
<evidence type="ECO:0000259" key="5">
    <source>
        <dbReference type="SMART" id="SM00997"/>
    </source>
</evidence>
<keyword evidence="7" id="KW-1185">Reference proteome</keyword>
<keyword evidence="2 4" id="KW-0560">Oxidoreductase</keyword>
<comment type="similarity">
    <text evidence="1 4">Belongs to the D-isomer specific 2-hydroxyacid dehydrogenase family.</text>
</comment>
<name>A0ABS3DBQ2_9BACT</name>
<evidence type="ECO:0000256" key="2">
    <source>
        <dbReference type="ARBA" id="ARBA00023002"/>
    </source>
</evidence>
<dbReference type="InterPro" id="IPR006140">
    <property type="entry name" value="D-isomer_DH_NAD-bd"/>
</dbReference>
<evidence type="ECO:0000313" key="7">
    <source>
        <dbReference type="Proteomes" id="UP000664052"/>
    </source>
</evidence>
<dbReference type="CDD" id="cd12183">
    <property type="entry name" value="LDH_like_2"/>
    <property type="match status" value="1"/>
</dbReference>
<dbReference type="PROSITE" id="PS00670">
    <property type="entry name" value="D_2_HYDROXYACID_DH_2"/>
    <property type="match status" value="1"/>
</dbReference>
<sequence>MRIAFFDTHRFDRTAFEAANATSGHALTWFEPRLTSQTVGLAAGFPAVCSFVNDRLDGPCLQALAAGGTRLVALRSAGFNHVDLEEAGRLGMAVVRVPEYSPQAVAEHTAALVLALNRKVHRAYARVREWNFSLDGLVGFDLHGRTVALVGLGRIGRATARIFHGFGCRLLAVDPRLSADDAKALGLEPVTLEDALGRADILSLHVPLTPATRHLIDAKALARMKPGAMLINTGRGALIDSHALLGALKSGHLGAAGLDVYEEEEGIFFQDLSGQVLQDDVLARLLTFPNVLVTAHQAFLTREALDAIARTTLQSVTRFERGEPLGVTEVRAEQVLPR</sequence>
<dbReference type="SUPFAM" id="SSF52283">
    <property type="entry name" value="Formate/glycerate dehydrogenase catalytic domain-like"/>
    <property type="match status" value="1"/>
</dbReference>
<evidence type="ECO:0000256" key="4">
    <source>
        <dbReference type="RuleBase" id="RU003719"/>
    </source>
</evidence>
<evidence type="ECO:0000256" key="3">
    <source>
        <dbReference type="ARBA" id="ARBA00023027"/>
    </source>
</evidence>
<proteinExistence type="inferred from homology"/>
<dbReference type="Pfam" id="PF02826">
    <property type="entry name" value="2-Hacid_dh_C"/>
    <property type="match status" value="1"/>
</dbReference>
<feature type="domain" description="S-adenosyl-L-homocysteine hydrolase NAD binding" evidence="5">
    <location>
        <begin position="133"/>
        <end position="258"/>
    </location>
</feature>